<evidence type="ECO:0000313" key="4">
    <source>
        <dbReference type="Proteomes" id="UP000651050"/>
    </source>
</evidence>
<dbReference type="PROSITE" id="PS50110">
    <property type="entry name" value="RESPONSE_REGULATORY"/>
    <property type="match status" value="1"/>
</dbReference>
<keyword evidence="1" id="KW-0597">Phosphoprotein</keyword>
<protein>
    <submittedName>
        <fullName evidence="3">Response regulator transcription factor</fullName>
    </submittedName>
</protein>
<sequence>MEKRKAVRVFLVEDMNQLKGVIEDLLRSMGNFVVVASAGTEAEAILWLTENQGKWDLAVVDLVLEQGTGMGVIARTKGRPSASKVVVFSDYVTEGISKYCLKLGADAAIPKSDMPAFMEFCGALA</sequence>
<dbReference type="SMART" id="SM00448">
    <property type="entry name" value="REC"/>
    <property type="match status" value="1"/>
</dbReference>
<dbReference type="GO" id="GO:0000160">
    <property type="term" value="P:phosphorelay signal transduction system"/>
    <property type="evidence" value="ECO:0007669"/>
    <property type="project" value="InterPro"/>
</dbReference>
<accession>A0A931H526</accession>
<dbReference type="RefSeq" id="WP_196986479.1">
    <property type="nucleotide sequence ID" value="NZ_JADWYS010000001.1"/>
</dbReference>
<evidence type="ECO:0000259" key="2">
    <source>
        <dbReference type="PROSITE" id="PS50110"/>
    </source>
</evidence>
<dbReference type="Pfam" id="PF00072">
    <property type="entry name" value="Response_reg"/>
    <property type="match status" value="1"/>
</dbReference>
<reference evidence="3" key="1">
    <citation type="submission" date="2020-11" db="EMBL/GenBank/DDBJ databases">
        <title>Bacterial whole genome sequence for Caenimonas sp. DR4.4.</title>
        <authorList>
            <person name="Le V."/>
            <person name="Ko S.-R."/>
            <person name="Ahn C.-Y."/>
            <person name="Oh H.-M."/>
        </authorList>
    </citation>
    <scope>NUCLEOTIDE SEQUENCE</scope>
    <source>
        <strain evidence="3">DR4.4</strain>
    </source>
</reference>
<organism evidence="3 4">
    <name type="scientific">Caenimonas aquaedulcis</name>
    <dbReference type="NCBI Taxonomy" id="2793270"/>
    <lineage>
        <taxon>Bacteria</taxon>
        <taxon>Pseudomonadati</taxon>
        <taxon>Pseudomonadota</taxon>
        <taxon>Betaproteobacteria</taxon>
        <taxon>Burkholderiales</taxon>
        <taxon>Comamonadaceae</taxon>
        <taxon>Caenimonas</taxon>
    </lineage>
</organism>
<proteinExistence type="predicted"/>
<dbReference type="Gene3D" id="3.40.50.2300">
    <property type="match status" value="1"/>
</dbReference>
<dbReference type="Proteomes" id="UP000651050">
    <property type="component" value="Unassembled WGS sequence"/>
</dbReference>
<dbReference type="SUPFAM" id="SSF52172">
    <property type="entry name" value="CheY-like"/>
    <property type="match status" value="1"/>
</dbReference>
<dbReference type="AlphaFoldDB" id="A0A931H526"/>
<keyword evidence="4" id="KW-1185">Reference proteome</keyword>
<dbReference type="InterPro" id="IPR011006">
    <property type="entry name" value="CheY-like_superfamily"/>
</dbReference>
<dbReference type="InterPro" id="IPR001789">
    <property type="entry name" value="Sig_transdc_resp-reg_receiver"/>
</dbReference>
<evidence type="ECO:0000313" key="3">
    <source>
        <dbReference type="EMBL" id="MBG9388627.1"/>
    </source>
</evidence>
<dbReference type="CDD" id="cd00156">
    <property type="entry name" value="REC"/>
    <property type="match status" value="1"/>
</dbReference>
<evidence type="ECO:0000256" key="1">
    <source>
        <dbReference type="PROSITE-ProRule" id="PRU00169"/>
    </source>
</evidence>
<feature type="modified residue" description="4-aspartylphosphate" evidence="1">
    <location>
        <position position="61"/>
    </location>
</feature>
<feature type="domain" description="Response regulatory" evidence="2">
    <location>
        <begin position="8"/>
        <end position="125"/>
    </location>
</feature>
<name>A0A931H526_9BURK</name>
<gene>
    <name evidence="3" type="ORF">I5803_11400</name>
</gene>
<dbReference type="EMBL" id="JADWYS010000001">
    <property type="protein sequence ID" value="MBG9388627.1"/>
    <property type="molecule type" value="Genomic_DNA"/>
</dbReference>
<comment type="caution">
    <text evidence="3">The sequence shown here is derived from an EMBL/GenBank/DDBJ whole genome shotgun (WGS) entry which is preliminary data.</text>
</comment>